<dbReference type="STRING" id="633807.BW732_07725"/>
<dbReference type="Pfam" id="PF02517">
    <property type="entry name" value="Rce1-like"/>
    <property type="match status" value="1"/>
</dbReference>
<dbReference type="OrthoDB" id="8607342at2"/>
<keyword evidence="4" id="KW-1185">Reference proteome</keyword>
<comment type="similarity">
    <text evidence="1">Belongs to the UPF0177 family.</text>
</comment>
<dbReference type="GO" id="GO:0004175">
    <property type="term" value="F:endopeptidase activity"/>
    <property type="evidence" value="ECO:0007669"/>
    <property type="project" value="UniProtKB-ARBA"/>
</dbReference>
<dbReference type="EMBL" id="CP019609">
    <property type="protein sequence ID" value="AQP54119.1"/>
    <property type="molecule type" value="Genomic_DNA"/>
</dbReference>
<evidence type="ECO:0000256" key="1">
    <source>
        <dbReference type="ARBA" id="ARBA00009067"/>
    </source>
</evidence>
<name>A0A1Q2D6R7_9ENTE</name>
<dbReference type="InterPro" id="IPR052710">
    <property type="entry name" value="CAAX_protease"/>
</dbReference>
<feature type="domain" description="CAAX prenyl protease 2/Lysostaphin resistance protein A-like" evidence="2">
    <location>
        <begin position="130"/>
        <end position="219"/>
    </location>
</feature>
<proteinExistence type="inferred from homology"/>
<dbReference type="PANTHER" id="PTHR36435">
    <property type="entry name" value="SLR1288 PROTEIN"/>
    <property type="match status" value="1"/>
</dbReference>
<dbReference type="RefSeq" id="WP_077276194.1">
    <property type="nucleotide sequence ID" value="NZ_CP019609.1"/>
</dbReference>
<evidence type="ECO:0000313" key="4">
    <source>
        <dbReference type="Proteomes" id="UP000188246"/>
    </source>
</evidence>
<reference evidence="3 4" key="1">
    <citation type="journal article" date="2010" name="Int. J. Syst. Evol. Microbiol.">
        <title>Vagococcus penaei sp. nov., isolated from spoilage microbiota of cooked shrimp (Penaeus vannamei).</title>
        <authorList>
            <person name="Jaffres E."/>
            <person name="Prevost H."/>
            <person name="Rossero A."/>
            <person name="Joffraud J.J."/>
            <person name="Dousset X."/>
        </authorList>
    </citation>
    <scope>NUCLEOTIDE SEQUENCE [LARGE SCALE GENOMIC DNA]</scope>
    <source>
        <strain evidence="3 4">CD276</strain>
    </source>
</reference>
<evidence type="ECO:0000313" key="3">
    <source>
        <dbReference type="EMBL" id="AQP54119.1"/>
    </source>
</evidence>
<accession>A0A1Q2D6R7</accession>
<dbReference type="AlphaFoldDB" id="A0A1Q2D6R7"/>
<evidence type="ECO:0000259" key="2">
    <source>
        <dbReference type="Pfam" id="PF02517"/>
    </source>
</evidence>
<protein>
    <recommendedName>
        <fullName evidence="2">CAAX prenyl protease 2/Lysostaphin resistance protein A-like domain-containing protein</fullName>
    </recommendedName>
</protein>
<dbReference type="KEGG" id="vpi:BW732_07725"/>
<dbReference type="Proteomes" id="UP000188246">
    <property type="component" value="Chromosome"/>
</dbReference>
<sequence>MSLGKIIKNVFILIGFFIVSQIPMTISSSLSFFTHKDMSLWVTSLIWFVWLVIFVGCAYWILSYYRKLSGDKSYRMTLKTIGTIIGFYILGRILLVVSTLLMNKVYGTATTENDAMLQSLFGPDSSSMMVLMLTISIAIGAPIFEELVFRGLPTAMFGKVLPQWALLIVTSLAFSTAHISGNIISFFMYFALGAIMYHVYRRRGMIIDSMLFHFLNNIFPAIILLMSYFFDLSMP</sequence>
<gene>
    <name evidence="3" type="ORF">BW732_07725</name>
</gene>
<dbReference type="InterPro" id="IPR003675">
    <property type="entry name" value="Rce1/LyrA-like_dom"/>
</dbReference>
<organism evidence="3 4">
    <name type="scientific">Vagococcus penaei</name>
    <dbReference type="NCBI Taxonomy" id="633807"/>
    <lineage>
        <taxon>Bacteria</taxon>
        <taxon>Bacillati</taxon>
        <taxon>Bacillota</taxon>
        <taxon>Bacilli</taxon>
        <taxon>Lactobacillales</taxon>
        <taxon>Enterococcaceae</taxon>
        <taxon>Vagococcus</taxon>
    </lineage>
</organism>
<dbReference type="PANTHER" id="PTHR36435:SF1">
    <property type="entry name" value="CAAX AMINO TERMINAL PROTEASE FAMILY PROTEIN"/>
    <property type="match status" value="1"/>
</dbReference>
<dbReference type="GO" id="GO:0080120">
    <property type="term" value="P:CAAX-box protein maturation"/>
    <property type="evidence" value="ECO:0007669"/>
    <property type="project" value="UniProtKB-ARBA"/>
</dbReference>